<gene>
    <name evidence="3" type="primary">F28A21.150</name>
    <name evidence="4" type="ordered locus">At4g18740</name>
</gene>
<evidence type="ECO:0000313" key="4">
    <source>
        <dbReference type="EMBL" id="CAB78876.1"/>
    </source>
</evidence>
<feature type="region of interest" description="Disordered" evidence="1">
    <location>
        <begin position="63"/>
        <end position="95"/>
    </location>
</feature>
<organism evidence="3">
    <name type="scientific">Arabidopsis thaliana</name>
    <name type="common">Mouse-ear cress</name>
    <dbReference type="NCBI Taxonomy" id="3702"/>
    <lineage>
        <taxon>Eukaryota</taxon>
        <taxon>Viridiplantae</taxon>
        <taxon>Streptophyta</taxon>
        <taxon>Embryophyta</taxon>
        <taxon>Tracheophyta</taxon>
        <taxon>Spermatophyta</taxon>
        <taxon>Magnoliopsida</taxon>
        <taxon>eudicotyledons</taxon>
        <taxon>Gunneridae</taxon>
        <taxon>Pentapetalae</taxon>
        <taxon>rosids</taxon>
        <taxon>malvids</taxon>
        <taxon>Brassicales</taxon>
        <taxon>Brassicaceae</taxon>
        <taxon>Camelineae</taxon>
        <taxon>Arabidopsis</taxon>
    </lineage>
</organism>
<dbReference type="Pfam" id="PF07498">
    <property type="entry name" value="Rho_N"/>
    <property type="match status" value="1"/>
</dbReference>
<dbReference type="PANTHER" id="PTHR34449">
    <property type="entry name" value="RHO TERMINATION FACTOR"/>
    <property type="match status" value="1"/>
</dbReference>
<evidence type="ECO:0000256" key="1">
    <source>
        <dbReference type="SAM" id="MobiDB-lite"/>
    </source>
</evidence>
<dbReference type="iPTMnet" id="Q9SN40"/>
<feature type="region of interest" description="Disordered" evidence="1">
    <location>
        <begin position="151"/>
        <end position="209"/>
    </location>
</feature>
<dbReference type="PANTHER" id="PTHR34449:SF2">
    <property type="entry name" value="RHO TERMINATION FACTOR"/>
    <property type="match status" value="1"/>
</dbReference>
<accession>Q9SN40</accession>
<dbReference type="SMART" id="SM00959">
    <property type="entry name" value="Rho_N"/>
    <property type="match status" value="1"/>
</dbReference>
<feature type="compositionally biased region" description="Basic and acidic residues" evidence="1">
    <location>
        <begin position="158"/>
        <end position="169"/>
    </location>
</feature>
<proteinExistence type="predicted"/>
<name>Q9SN40_ARATH</name>
<feature type="domain" description="Rho termination factor-like N-terminal" evidence="2">
    <location>
        <begin position="215"/>
        <end position="251"/>
    </location>
</feature>
<protein>
    <submittedName>
        <fullName evidence="4">Uncharacterized protein AT4g18740</fullName>
    </submittedName>
    <submittedName>
        <fullName evidence="3">Uncharacterized protein F28A21.150</fullName>
    </submittedName>
</protein>
<dbReference type="EMBL" id="AL161549">
    <property type="protein sequence ID" value="CAB78876.1"/>
    <property type="molecule type" value="Genomic_DNA"/>
</dbReference>
<dbReference type="InterPro" id="IPR011112">
    <property type="entry name" value="Rho-like_N"/>
</dbReference>
<dbReference type="AlphaFoldDB" id="Q9SN40"/>
<dbReference type="SUPFAM" id="SSF68912">
    <property type="entry name" value="Rho N-terminal domain-like"/>
    <property type="match status" value="1"/>
</dbReference>
<dbReference type="GO" id="GO:0006353">
    <property type="term" value="P:DNA-templated transcription termination"/>
    <property type="evidence" value="ECO:0007669"/>
    <property type="project" value="InterPro"/>
</dbReference>
<dbReference type="InterPro" id="IPR036269">
    <property type="entry name" value="Rho_N_sf"/>
</dbReference>
<reference evidence="3" key="2">
    <citation type="submission" date="1999-02" db="EMBL/GenBank/DDBJ databases">
        <authorList>
            <person name="Bevan M."/>
            <person name="Mueller M.W."/>
            <person name="Muendlein A."/>
            <person name="Felber R."/>
            <person name="Bancroft I."/>
            <person name="Mewes H.W."/>
            <person name="Mayer K.F.X."/>
            <person name="Lemcke K."/>
            <person name="Schueller C."/>
        </authorList>
    </citation>
    <scope>NUCLEOTIDE SEQUENCE</scope>
</reference>
<dbReference type="PIR" id="T04866">
    <property type="entry name" value="T04866"/>
</dbReference>
<dbReference type="ExpressionAtlas" id="Q9SN40">
    <property type="expression patterns" value="baseline and differential"/>
</dbReference>
<reference evidence="4" key="4">
    <citation type="submission" date="2000-03" db="EMBL/GenBank/DDBJ databases">
        <authorList>
            <person name="Mueller M.W."/>
            <person name="Muendlein A."/>
            <person name="Felber R."/>
            <person name="Mewes H.W."/>
            <person name="Lemcke K."/>
            <person name="Mayer K.F.X."/>
        </authorList>
    </citation>
    <scope>NUCLEOTIDE SEQUENCE</scope>
</reference>
<reference key="1">
    <citation type="journal article" date="1999" name="Nature">
        <title>Sequence and analysis of chromosome 4 of the plant Arabidopsis thaliana.</title>
        <authorList>
            <consortium name="EU"/>
            <consortium name="CSHL and WU Arabidopsis Sequencing Project"/>
            <person name="Mayer K."/>
            <person name="Schuller C."/>
            <person name="Wambutt R."/>
            <person name="Murphy G."/>
            <person name="Volckaert G."/>
            <person name="Pohl T."/>
            <person name="Dusterhoft A."/>
            <person name="Stiekema W."/>
            <person name="Entian K.D."/>
            <person name="Terryn N."/>
            <person name="Harris B."/>
            <person name="Ansorge W."/>
            <person name="Brandt P."/>
            <person name="Grivell L."/>
            <person name="Rieger M."/>
            <person name="Weichselgartner M."/>
            <person name="de Simone V."/>
            <person name="Obermaier B."/>
            <person name="Mache R."/>
            <person name="Muller M."/>
            <person name="Kreis M."/>
            <person name="Delseny M."/>
            <person name="Puigdomenech P."/>
            <person name="Watson M."/>
            <person name="Schmidtheini T."/>
            <person name="Reichert B."/>
            <person name="Portatelle D."/>
            <person name="Perez-Alonso M."/>
            <person name="Boutry M."/>
            <person name="Bancroft I."/>
            <person name="Vos P."/>
            <person name="Hoheisel J."/>
            <person name="Zimmermann W."/>
            <person name="Wedler H."/>
            <person name="Ridley P."/>
            <person name="Langham S.A."/>
            <person name="McCullagh B."/>
            <person name="Bilham L."/>
            <person name="Robben J."/>
            <person name="Van der Schueren J."/>
            <person name="Grymonprez B."/>
            <person name="Chuang Y.J."/>
            <person name="Vandenbussche F."/>
            <person name="Braeken M."/>
            <person name="Weltjens I."/>
            <person name="Voet M."/>
            <person name="Bastiaens I."/>
            <person name="Aert R."/>
            <person name="Defoor E."/>
            <person name="Weitzenegger T."/>
            <person name="Bothe G."/>
            <person name="Ramsperger U."/>
            <person name="Hilbert H."/>
            <person name="Braun M."/>
            <person name="Holzer E."/>
            <person name="Brandt A."/>
            <person name="Peters S."/>
            <person name="van Staveren M."/>
            <person name="Dirske W."/>
            <person name="Mooijman P."/>
            <person name="Klein Lankhorst R."/>
            <person name="Rose M."/>
            <person name="Hauf J."/>
            <person name="Kotter P."/>
            <person name="Berneiser S."/>
            <person name="Hempel S."/>
            <person name="Feldpausch M."/>
            <person name="Lamberth S."/>
            <person name="Van den Daele H."/>
            <person name="De Keyser A."/>
            <person name="Buysshaert C."/>
            <person name="Gielen J."/>
            <person name="Villarroel R."/>
            <person name="De Clercq R."/>
            <person name="Van Montagu M."/>
            <person name="Rogers J."/>
            <person name="Cronin A."/>
            <person name="Quail M."/>
            <person name="Bray-Allen S."/>
            <person name="Clark L."/>
            <person name="Doggett J."/>
            <person name="Hall S."/>
            <person name="Kay M."/>
            <person name="Lennard N."/>
            <person name="McLay K."/>
            <person name="Mayes R."/>
            <person name="Pettett A."/>
            <person name="Rajandream M.A."/>
            <person name="Lyne M."/>
            <person name="Benes V."/>
            <person name="Rechmann S."/>
            <person name="Borkova D."/>
            <person name="Blocker H."/>
            <person name="Scharfe M."/>
            <person name="Grimm M."/>
            <person name="Lohnert T.H."/>
            <person name="Dose S."/>
            <person name="de Haan M."/>
            <person name="Maarse A."/>
            <person name="Schafer M."/>
            <person name="Muller-Auer S."/>
            <person name="Gabel C."/>
            <person name="Fuchs M."/>
            <person name="Fartmann B."/>
            <person name="Granderath K."/>
            <person name="Dauner D."/>
            <person name="Herzl A."/>
            <person name="Neumann S."/>
            <person name="Argiriou A."/>
            <person name="Vitale D."/>
            <person name="Liguori R."/>
            <person name="Piravandi E."/>
            <person name="Massenet O."/>
            <person name="Quigley F."/>
            <person name="Clabauld G."/>
            <person name="Mundlein A."/>
            <person name="Felber R."/>
            <person name="Schnabl S."/>
            <person name="Hiller R."/>
            <person name="Schmidt W."/>
            <person name="Lecharny A."/>
            <person name="Aubourg S."/>
            <person name="Chefdor F."/>
            <person name="Cooke R."/>
            <person name="Berger C."/>
            <person name="Montfort A."/>
            <person name="Casacuberta E."/>
            <person name="Gibbons T."/>
            <person name="Weber N."/>
            <person name="Vandenbol M."/>
            <person name="Bargues M."/>
            <person name="Terol J."/>
            <person name="Torres A."/>
            <person name="Perez-Perez A."/>
            <person name="Purnelle B."/>
            <person name="Bent E."/>
            <person name="Johnson S."/>
            <person name="Tacon D."/>
            <person name="Jesse T."/>
            <person name="Heijnen L."/>
            <person name="Schwarz S."/>
            <person name="Scholler P."/>
            <person name="Heber S."/>
            <person name="Francs P."/>
            <person name="Bielke C."/>
            <person name="Frishman D."/>
            <person name="Haase D."/>
            <person name="Lemcke K."/>
            <person name="Mewes H.W."/>
            <person name="Stocker S."/>
            <person name="Zaccaria P."/>
            <person name="Bevan M."/>
            <person name="Wilson R.K."/>
            <person name="de la Bastide M."/>
            <person name="Habermann K."/>
            <person name="Parnell L."/>
            <person name="Dedhia N."/>
            <person name="Gnoj L."/>
            <person name="Schutz K."/>
            <person name="Huang E."/>
            <person name="Spiegel L."/>
            <person name="Sehkon M."/>
            <person name="Murray J."/>
            <person name="Sheet P."/>
            <person name="Cordes M."/>
            <person name="Abu-Threideh J."/>
            <person name="Stoneking T."/>
            <person name="Kalicki J."/>
            <person name="Graves T."/>
            <person name="Harmon G."/>
            <person name="Edwards J."/>
            <person name="Latreille P."/>
            <person name="Courtney L."/>
            <person name="Cloud J."/>
            <person name="Abbott A."/>
            <person name="Scott K."/>
            <person name="Johnson D."/>
            <person name="Minx P."/>
            <person name="Bentley D."/>
            <person name="Fulton B."/>
            <person name="Miller N."/>
            <person name="Greco T."/>
            <person name="Kemp K."/>
            <person name="Kramer J."/>
            <person name="Fulton L."/>
            <person name="Mardis E."/>
            <person name="Dante M."/>
            <person name="Pepin K."/>
            <person name="Hillier L."/>
            <person name="Nelson J."/>
            <person name="Spieth J."/>
            <person name="Ryan E."/>
            <person name="Andrews S."/>
            <person name="Geisel C."/>
            <person name="Layman D."/>
            <person name="Du H."/>
            <person name="Ali J."/>
            <person name="Berghoff A."/>
            <person name="Jones K."/>
            <person name="Drone K."/>
            <person name="Cotton M."/>
            <person name="Joshu C."/>
            <person name="Antonoiu B."/>
            <person name="Zidanic M."/>
            <person name="Strong C."/>
            <person name="Sun H."/>
            <person name="Lamar B."/>
            <person name="Yordan C."/>
            <person name="Ma P."/>
            <person name="Zhong J."/>
            <person name="Preston R."/>
            <person name="Vil D."/>
            <person name="Shekher M."/>
            <person name="Matero A."/>
            <person name="Shah R."/>
            <person name="Swaby I.K."/>
            <person name="O'Shaughnessy A."/>
            <person name="Rodriguez M."/>
            <person name="Hoffmann J."/>
            <person name="Till S."/>
            <person name="Granat S."/>
            <person name="Shohdy N."/>
            <person name="Hasegawa A."/>
            <person name="Hameed A."/>
            <person name="Lodhi M."/>
            <person name="Johnson A."/>
            <person name="Chen E."/>
            <person name="Marra M."/>
            <person name="Martienssen R."/>
            <person name="McCombie W.R."/>
        </authorList>
    </citation>
    <scope>NUCLEOTIDE SEQUENCE [LARGE SCALE GENOMIC DNA]</scope>
    <source>
        <strain>cv. Columbia</strain>
    </source>
</reference>
<feature type="compositionally biased region" description="Basic and acidic residues" evidence="1">
    <location>
        <begin position="112"/>
        <end position="132"/>
    </location>
</feature>
<dbReference type="Gene3D" id="1.10.720.10">
    <property type="match status" value="1"/>
</dbReference>
<sequence length="251" mass="27987">MDLALHCHCAYPLIKLGFMRAKSANHLHVRDTHSLPFALRFEQSLSRTTINGDRSIWFQEKGGSSYTSMGRSKKGCVCCKKPSDRRTSNPSKSNQEEIISLLKRIQSSISKGESRGVEEEKNSDESSKEKPLTKAILDVLEKSRKKTEGNQLCFGDTSVKEKPPKRQVELPRPPSSFVKRTPLSSSASGPRGKLPVSNSDKALGKLTKKEEKASLIETMKLAELKEVAKNRGIKGYSKLRKSELLELIRSS</sequence>
<evidence type="ECO:0000313" key="3">
    <source>
        <dbReference type="EMBL" id="CAB37459.1"/>
    </source>
</evidence>
<evidence type="ECO:0000259" key="2">
    <source>
        <dbReference type="SMART" id="SM00959"/>
    </source>
</evidence>
<reference evidence="3" key="3">
    <citation type="submission" date="1999-09" db="EMBL/GenBank/DDBJ databases">
        <authorList>
            <person name="EU Arabidopsis sequencing project"/>
        </authorList>
    </citation>
    <scope>NUCLEOTIDE SEQUENCE</scope>
</reference>
<dbReference type="EMBL" id="AL035526">
    <property type="protein sequence ID" value="CAB37459.1"/>
    <property type="molecule type" value="Genomic_DNA"/>
</dbReference>
<feature type="region of interest" description="Disordered" evidence="1">
    <location>
        <begin position="109"/>
        <end position="134"/>
    </location>
</feature>